<dbReference type="GO" id="GO:0043531">
    <property type="term" value="F:ADP binding"/>
    <property type="evidence" value="ECO:0007669"/>
    <property type="project" value="InterPro"/>
</dbReference>
<evidence type="ECO:0000313" key="5">
    <source>
        <dbReference type="EMBL" id="OWM86769.1"/>
    </source>
</evidence>
<dbReference type="GO" id="GO:0007165">
    <property type="term" value="P:signal transduction"/>
    <property type="evidence" value="ECO:0007669"/>
    <property type="project" value="InterPro"/>
</dbReference>
<sequence length="1180" mass="135590">MDHDLWSNSRRRYATDYEVFLNFRGKDIRGGLIDILRYFMKAAGIRCFFDDDSLHTGDVIDEQLLRGIERSHVYIVMLSQNYAESKSCLMELAHMVKCQAVSNGRKVILPMFCDVTVENVKLKEGSSYRAALENLSIAEEDRQEWTDALIKVGHIKGLHKVNIGDVDFSQMIIKDVRFRLRMRYLSYHLVGMDERAKSVEKLLDVESGDVRFLVIHGEGGTGKTTLARALFLQHSTRFQGSSFIADIGEIWTHHGFLERKLLSDICGDELPKRRKNVCGDYGESRSVKESFRDKKVLIVLDGVDEWQQIKKVAGRSTWFGSGSRIIITTSNRKVLSIPHEVSEERNLNQAREVFGFEMKEMESKQAVQVFSRYAFGQDSPLENFENQSRHIVSYSQNLPLLLEIMGSLLHRERGEKRWEVIMDRLKGSKTIKEKLRISYDALKDRAKRVFLDIACFFVNEEKTKPTYMWNSCYNHSEGIEALLEYSLVKIVDDNKLWMHDYLRELGRDIVRNNYWDPLWKHSRVWKHEEALNVLKIKEFNQEVEGICLSYGGQLIKLTHEEFTGKCNLRFLKVYSVEFEGDFSHRLRELRWLSWHNGGQFSATNFASANLAVLDIAHSSITDTWDGWNQFKENNLRVIDLKCCGILTKTPRLSQFENLERLILEDCTGLTEIDHSIGELRGLKCLNIKGCDSLKTLPDQICSLEMLTEILITKKVCRSFSLPKSIGLLKSLTTLEIVRVKMARIPKSIGSLENLQRLSLLGCSDFKKLPESFGQLKSLVELDISETKVIRLPKSIKELKKLKVIKMEHSSIKKLPLTIGKVKKLEELHAKHSRDLQGKVPHGIRKLCHLKILDLSHTSLGRLPENLSALKHLQKLQIQSCCDPRNLSQLPPKLTDLGITFWALCRVSNLSELGSTLSHLVINTEQNNPPIERHNWEFDFRGLTKLEKLELHVPNVPNLRPEFKFPDTLNSLHLSCQDLHRFSELPSSLSKLTLTNDVVKTRLPNLDNLERLSSLELLNCKLIDDRGPIEIGRLATLVHLSASRCLFRIANGLRPPKTLRVLNVIECEFRNTILHLSGLKCLKRLEISYCKGLVEVKGLGELELLEELIILECPSLVRLEGDISNSKGLKVFRLIDNHELREIEGLERVSARNLKCFNATGRNMPSPNISRRKRSRYECFD</sequence>
<dbReference type="InterPro" id="IPR027417">
    <property type="entry name" value="P-loop_NTPase"/>
</dbReference>
<dbReference type="Gene3D" id="3.40.50.300">
    <property type="entry name" value="P-loop containing nucleotide triphosphate hydrolases"/>
    <property type="match status" value="1"/>
</dbReference>
<dbReference type="AlphaFoldDB" id="A0A218XQ19"/>
<feature type="domain" description="TIR" evidence="4">
    <location>
        <begin position="15"/>
        <end position="180"/>
    </location>
</feature>
<dbReference type="Pfam" id="PF01582">
    <property type="entry name" value="TIR"/>
    <property type="match status" value="1"/>
</dbReference>
<dbReference type="SUPFAM" id="SSF52540">
    <property type="entry name" value="P-loop containing nucleoside triphosphate hydrolases"/>
    <property type="match status" value="1"/>
</dbReference>
<dbReference type="InterPro" id="IPR055414">
    <property type="entry name" value="LRR_R13L4/SHOC2-like"/>
</dbReference>
<dbReference type="GO" id="GO:0006952">
    <property type="term" value="P:defense response"/>
    <property type="evidence" value="ECO:0007669"/>
    <property type="project" value="UniProtKB-KW"/>
</dbReference>
<dbReference type="InterPro" id="IPR036390">
    <property type="entry name" value="WH_DNA-bd_sf"/>
</dbReference>
<dbReference type="PROSITE" id="PS50104">
    <property type="entry name" value="TIR"/>
    <property type="match status" value="1"/>
</dbReference>
<dbReference type="InterPro" id="IPR058192">
    <property type="entry name" value="WHD_ROQ1-like"/>
</dbReference>
<evidence type="ECO:0000313" key="6">
    <source>
        <dbReference type="Proteomes" id="UP000197138"/>
    </source>
</evidence>
<dbReference type="SMART" id="SM00255">
    <property type="entry name" value="TIR"/>
    <property type="match status" value="1"/>
</dbReference>
<dbReference type="Pfam" id="PF23282">
    <property type="entry name" value="WHD_ROQ1"/>
    <property type="match status" value="1"/>
</dbReference>
<dbReference type="InterPro" id="IPR032675">
    <property type="entry name" value="LRR_dom_sf"/>
</dbReference>
<dbReference type="Proteomes" id="UP000197138">
    <property type="component" value="Unassembled WGS sequence"/>
</dbReference>
<dbReference type="Gene3D" id="1.10.8.430">
    <property type="entry name" value="Helical domain of apoptotic protease-activating factors"/>
    <property type="match status" value="1"/>
</dbReference>
<dbReference type="GO" id="GO:0051707">
    <property type="term" value="P:response to other organism"/>
    <property type="evidence" value="ECO:0007669"/>
    <property type="project" value="UniProtKB-ARBA"/>
</dbReference>
<protein>
    <recommendedName>
        <fullName evidence="4">TIR domain-containing protein</fullName>
    </recommendedName>
</protein>
<keyword evidence="1" id="KW-0433">Leucine-rich repeat</keyword>
<comment type="caution">
    <text evidence="5">The sequence shown here is derived from an EMBL/GenBank/DDBJ whole genome shotgun (WGS) entry which is preliminary data.</text>
</comment>
<dbReference type="Gene3D" id="3.40.50.10140">
    <property type="entry name" value="Toll/interleukin-1 receptor homology (TIR) domain"/>
    <property type="match status" value="1"/>
</dbReference>
<keyword evidence="3" id="KW-0611">Plant defense</keyword>
<dbReference type="InterPro" id="IPR035897">
    <property type="entry name" value="Toll_tir_struct_dom_sf"/>
</dbReference>
<dbReference type="PRINTS" id="PR00364">
    <property type="entry name" value="DISEASERSIST"/>
</dbReference>
<evidence type="ECO:0000256" key="3">
    <source>
        <dbReference type="ARBA" id="ARBA00022821"/>
    </source>
</evidence>
<dbReference type="Pfam" id="PF23598">
    <property type="entry name" value="LRR_14"/>
    <property type="match status" value="1"/>
</dbReference>
<dbReference type="SUPFAM" id="SSF52047">
    <property type="entry name" value="RNI-like"/>
    <property type="match status" value="1"/>
</dbReference>
<dbReference type="SUPFAM" id="SSF52200">
    <property type="entry name" value="Toll/Interleukin receptor TIR domain"/>
    <property type="match status" value="1"/>
</dbReference>
<dbReference type="SUPFAM" id="SSF46785">
    <property type="entry name" value="Winged helix' DNA-binding domain"/>
    <property type="match status" value="1"/>
</dbReference>
<gene>
    <name evidence="5" type="ORF">CDL15_Pgr015805</name>
</gene>
<dbReference type="InterPro" id="IPR000157">
    <property type="entry name" value="TIR_dom"/>
</dbReference>
<evidence type="ECO:0000259" key="4">
    <source>
        <dbReference type="PROSITE" id="PS50104"/>
    </source>
</evidence>
<evidence type="ECO:0000256" key="2">
    <source>
        <dbReference type="ARBA" id="ARBA00022737"/>
    </source>
</evidence>
<dbReference type="SUPFAM" id="SSF52058">
    <property type="entry name" value="L domain-like"/>
    <property type="match status" value="1"/>
</dbReference>
<dbReference type="InterPro" id="IPR042197">
    <property type="entry name" value="Apaf_helical"/>
</dbReference>
<dbReference type="EMBL" id="MTKT01001080">
    <property type="protein sequence ID" value="OWM86769.1"/>
    <property type="molecule type" value="Genomic_DNA"/>
</dbReference>
<organism evidence="5 6">
    <name type="scientific">Punica granatum</name>
    <name type="common">Pomegranate</name>
    <dbReference type="NCBI Taxonomy" id="22663"/>
    <lineage>
        <taxon>Eukaryota</taxon>
        <taxon>Viridiplantae</taxon>
        <taxon>Streptophyta</taxon>
        <taxon>Embryophyta</taxon>
        <taxon>Tracheophyta</taxon>
        <taxon>Spermatophyta</taxon>
        <taxon>Magnoliopsida</taxon>
        <taxon>eudicotyledons</taxon>
        <taxon>Gunneridae</taxon>
        <taxon>Pentapetalae</taxon>
        <taxon>rosids</taxon>
        <taxon>malvids</taxon>
        <taxon>Myrtales</taxon>
        <taxon>Lythraceae</taxon>
        <taxon>Punica</taxon>
    </lineage>
</organism>
<dbReference type="Pfam" id="PF00931">
    <property type="entry name" value="NB-ARC"/>
    <property type="match status" value="1"/>
</dbReference>
<reference evidence="6" key="1">
    <citation type="journal article" date="2017" name="Plant J.">
        <title>The pomegranate (Punica granatum L.) genome and the genomics of punicalagin biosynthesis.</title>
        <authorList>
            <person name="Qin G."/>
            <person name="Xu C."/>
            <person name="Ming R."/>
            <person name="Tang H."/>
            <person name="Guyot R."/>
            <person name="Kramer E.M."/>
            <person name="Hu Y."/>
            <person name="Yi X."/>
            <person name="Qi Y."/>
            <person name="Xu X."/>
            <person name="Gao Z."/>
            <person name="Pan H."/>
            <person name="Jian J."/>
            <person name="Tian Y."/>
            <person name="Yue Z."/>
            <person name="Xu Y."/>
        </authorList>
    </citation>
    <scope>NUCLEOTIDE SEQUENCE [LARGE SCALE GENOMIC DNA]</scope>
    <source>
        <strain evidence="6">cv. Dabenzi</strain>
    </source>
</reference>
<keyword evidence="2" id="KW-0677">Repeat</keyword>
<dbReference type="Gene3D" id="3.80.10.10">
    <property type="entry name" value="Ribonuclease Inhibitor"/>
    <property type="match status" value="3"/>
</dbReference>
<proteinExistence type="predicted"/>
<dbReference type="InterPro" id="IPR044974">
    <property type="entry name" value="Disease_R_plants"/>
</dbReference>
<evidence type="ECO:0000256" key="1">
    <source>
        <dbReference type="ARBA" id="ARBA00022614"/>
    </source>
</evidence>
<dbReference type="PANTHER" id="PTHR11017">
    <property type="entry name" value="LEUCINE-RICH REPEAT-CONTAINING PROTEIN"/>
    <property type="match status" value="1"/>
</dbReference>
<dbReference type="PANTHER" id="PTHR11017:SF570">
    <property type="entry name" value="DISEASE RESISTANCE PROTEIN (TIR-NBS CLASS)-RELATED"/>
    <property type="match status" value="1"/>
</dbReference>
<dbReference type="InterPro" id="IPR002182">
    <property type="entry name" value="NB-ARC"/>
</dbReference>
<accession>A0A218XQ19</accession>
<name>A0A218XQ19_PUNGR</name>